<feature type="transmembrane region" description="Helical" evidence="1">
    <location>
        <begin position="320"/>
        <end position="340"/>
    </location>
</feature>
<keyword evidence="4" id="KW-1185">Reference proteome</keyword>
<evidence type="ECO:0000313" key="3">
    <source>
        <dbReference type="EMBL" id="MFC5368783.1"/>
    </source>
</evidence>
<name>A0ABD5RFR5_9EURY</name>
<keyword evidence="1" id="KW-1133">Transmembrane helix</keyword>
<keyword evidence="1" id="KW-0812">Transmembrane</keyword>
<accession>A0ABD5RFR5</accession>
<feature type="transmembrane region" description="Helical" evidence="1">
    <location>
        <begin position="281"/>
        <end position="300"/>
    </location>
</feature>
<organism evidence="3 4">
    <name type="scientific">Salinirubrum litoreum</name>
    <dbReference type="NCBI Taxonomy" id="1126234"/>
    <lineage>
        <taxon>Archaea</taxon>
        <taxon>Methanobacteriati</taxon>
        <taxon>Methanobacteriota</taxon>
        <taxon>Stenosarchaea group</taxon>
        <taxon>Halobacteria</taxon>
        <taxon>Halobacteriales</taxon>
        <taxon>Haloferacaceae</taxon>
        <taxon>Salinirubrum</taxon>
    </lineage>
</organism>
<feature type="domain" description="Glycosyltransferase 2-like" evidence="2">
    <location>
        <begin position="88"/>
        <end position="202"/>
    </location>
</feature>
<gene>
    <name evidence="3" type="ORF">ACFPJ5_17810</name>
</gene>
<proteinExistence type="predicted"/>
<evidence type="ECO:0000313" key="4">
    <source>
        <dbReference type="Proteomes" id="UP001596201"/>
    </source>
</evidence>
<protein>
    <submittedName>
        <fullName evidence="3">Glycosyltransferase family 2 protein</fullName>
    </submittedName>
</protein>
<dbReference type="InterPro" id="IPR001173">
    <property type="entry name" value="Glyco_trans_2-like"/>
</dbReference>
<sequence length="354" mass="38600">MYRNHRVAVVVPAYNESGFVGDVLRGMPDYVDLVIAVDDDSTDDTWAEILTTAAETEPTAETATAVARHPDAPATPLTERATVSDRVGRVLPVQHRENQGAGGAIKTGYMAAVERQVDLIVTVDGDGQMDLSIMTRFLDPLIDGGAGYAKGNRLLYREFREQMPRFRFVGNLTLTFLTKIASGYWRMMDPQNGYTAISRDALVAIDLDDLYEYYGYCNDLLVKLNVAGVRIADVPMPARYGEEQSSIKYGTYIRRVSLMLLWNFLWRINAEFRSGRTLPTLAGYYLGAGLTGASLPLLLWTALPLAGVGVPAPPSPVSGLLSAVLAVLLGGGLLVAAMTLDRARNRPLEVQPSP</sequence>
<evidence type="ECO:0000256" key="1">
    <source>
        <dbReference type="SAM" id="Phobius"/>
    </source>
</evidence>
<dbReference type="Gene3D" id="3.90.550.10">
    <property type="entry name" value="Spore Coat Polysaccharide Biosynthesis Protein SpsA, Chain A"/>
    <property type="match status" value="1"/>
</dbReference>
<dbReference type="SUPFAM" id="SSF53448">
    <property type="entry name" value="Nucleotide-diphospho-sugar transferases"/>
    <property type="match status" value="1"/>
</dbReference>
<dbReference type="EMBL" id="JBHSKX010000004">
    <property type="protein sequence ID" value="MFC5368783.1"/>
    <property type="molecule type" value="Genomic_DNA"/>
</dbReference>
<dbReference type="Pfam" id="PF00535">
    <property type="entry name" value="Glycos_transf_2"/>
    <property type="match status" value="1"/>
</dbReference>
<dbReference type="CDD" id="cd04179">
    <property type="entry name" value="DPM_DPG-synthase_like"/>
    <property type="match status" value="1"/>
</dbReference>
<dbReference type="PANTHER" id="PTHR48090">
    <property type="entry name" value="UNDECAPRENYL-PHOSPHATE 4-DEOXY-4-FORMAMIDO-L-ARABINOSE TRANSFERASE-RELATED"/>
    <property type="match status" value="1"/>
</dbReference>
<dbReference type="InterPro" id="IPR050256">
    <property type="entry name" value="Glycosyltransferase_2"/>
</dbReference>
<dbReference type="RefSeq" id="WP_227231353.1">
    <property type="nucleotide sequence ID" value="NZ_JAJCVJ010000003.1"/>
</dbReference>
<reference evidence="3 4" key="1">
    <citation type="journal article" date="2019" name="Int. J. Syst. Evol. Microbiol.">
        <title>The Global Catalogue of Microorganisms (GCM) 10K type strain sequencing project: providing services to taxonomists for standard genome sequencing and annotation.</title>
        <authorList>
            <consortium name="The Broad Institute Genomics Platform"/>
            <consortium name="The Broad Institute Genome Sequencing Center for Infectious Disease"/>
            <person name="Wu L."/>
            <person name="Ma J."/>
        </authorList>
    </citation>
    <scope>NUCLEOTIDE SEQUENCE [LARGE SCALE GENOMIC DNA]</scope>
    <source>
        <strain evidence="3 4">CGMCC 1.12237</strain>
    </source>
</reference>
<dbReference type="Proteomes" id="UP001596201">
    <property type="component" value="Unassembled WGS sequence"/>
</dbReference>
<keyword evidence="1" id="KW-0472">Membrane</keyword>
<dbReference type="AlphaFoldDB" id="A0ABD5RFR5"/>
<dbReference type="PANTHER" id="PTHR48090:SF6">
    <property type="entry name" value="SLR5056 PROTEIN"/>
    <property type="match status" value="1"/>
</dbReference>
<evidence type="ECO:0000259" key="2">
    <source>
        <dbReference type="Pfam" id="PF00535"/>
    </source>
</evidence>
<dbReference type="InterPro" id="IPR029044">
    <property type="entry name" value="Nucleotide-diphossugar_trans"/>
</dbReference>
<comment type="caution">
    <text evidence="3">The sequence shown here is derived from an EMBL/GenBank/DDBJ whole genome shotgun (WGS) entry which is preliminary data.</text>
</comment>